<keyword evidence="6 7" id="KW-0472">Membrane</keyword>
<feature type="transmembrane region" description="Helical" evidence="7">
    <location>
        <begin position="218"/>
        <end position="238"/>
    </location>
</feature>
<evidence type="ECO:0000256" key="2">
    <source>
        <dbReference type="ARBA" id="ARBA00022475"/>
    </source>
</evidence>
<evidence type="ECO:0000256" key="7">
    <source>
        <dbReference type="RuleBase" id="RU369079"/>
    </source>
</evidence>
<feature type="transmembrane region" description="Helical" evidence="7">
    <location>
        <begin position="173"/>
        <end position="197"/>
    </location>
</feature>
<comment type="function">
    <text evidence="7">Part of the tripartite ATP-independent periplasmic (TRAP) transport system.</text>
</comment>
<keyword evidence="5 7" id="KW-1133">Transmembrane helix</keyword>
<comment type="subcellular location">
    <subcellularLocation>
        <location evidence="1 7">Cell inner membrane</location>
        <topology evidence="1 7">Multi-pass membrane protein</topology>
    </subcellularLocation>
</comment>
<keyword evidence="2" id="KW-1003">Cell membrane</keyword>
<feature type="domain" description="TRAP C4-dicarboxylate transport system permease DctM subunit" evidence="8">
    <location>
        <begin position="7"/>
        <end position="419"/>
    </location>
</feature>
<evidence type="ECO:0000256" key="5">
    <source>
        <dbReference type="ARBA" id="ARBA00022989"/>
    </source>
</evidence>
<evidence type="ECO:0000256" key="3">
    <source>
        <dbReference type="ARBA" id="ARBA00022519"/>
    </source>
</evidence>
<evidence type="ECO:0000313" key="10">
    <source>
        <dbReference type="Proteomes" id="UP000294546"/>
    </source>
</evidence>
<keyword evidence="7" id="KW-0813">Transport</keyword>
<gene>
    <name evidence="9" type="ORF">CLV83_3716</name>
</gene>
<sequence>MIMLISFVVLFMLLFLRVPIAVATGMVGVFGLAFYQGWPAAFSQLGSIATDTVLSYEFAVIPLFILMGNIVAKSGLADELYAATYALIGHLRGGLAITTVGACGGFSTFCGSSFATAATMSKIAYPSMIRYGYSQNVATGTIAAGGTLGILIPPSIALVFYGIITETDIGELFIAGIIPGLLGILMYCLTIIAISYARPGSCPSGEKQSLSERFAAVRQIWAFTMLVALVLGGIYFGLFSPTESAAVGVVGAILLTALRGRFDIKKIHEALQDSAATSVSLIAILIGSLIFANLVNVSNFPFVIVDWIESLGFSLLGVLLVIILIYLVLGAVLESISMLLLTVPVFYPVVSSMGMDLVWFGIVVVVATEISLITPPVGLNVFVLKSVLPDIDLKVIFKGVFPFVISDMLRLAIIVLFPSVSLVLIS</sequence>
<evidence type="ECO:0000256" key="6">
    <source>
        <dbReference type="ARBA" id="ARBA00023136"/>
    </source>
</evidence>
<feature type="transmembrane region" description="Helical" evidence="7">
    <location>
        <begin position="244"/>
        <end position="262"/>
    </location>
</feature>
<evidence type="ECO:0000259" key="8">
    <source>
        <dbReference type="Pfam" id="PF06808"/>
    </source>
</evidence>
<dbReference type="PIRSF" id="PIRSF006066">
    <property type="entry name" value="HI0050"/>
    <property type="match status" value="1"/>
</dbReference>
<dbReference type="PANTHER" id="PTHR33362:SF5">
    <property type="entry name" value="C4-DICARBOXYLATE TRAP TRANSPORTER LARGE PERMEASE PROTEIN DCTM"/>
    <property type="match status" value="1"/>
</dbReference>
<keyword evidence="10" id="KW-1185">Reference proteome</keyword>
<comment type="caution">
    <text evidence="7">Lacks conserved residue(s) required for the propagation of feature annotation.</text>
</comment>
<reference evidence="9 10" key="1">
    <citation type="submission" date="2019-03" db="EMBL/GenBank/DDBJ databases">
        <title>Genomic Encyclopedia of Archaeal and Bacterial Type Strains, Phase II (KMG-II): from individual species to whole genera.</title>
        <authorList>
            <person name="Goeker M."/>
        </authorList>
    </citation>
    <scope>NUCLEOTIDE SEQUENCE [LARGE SCALE GENOMIC DNA]</scope>
    <source>
        <strain evidence="9 10">DSM 27697</strain>
    </source>
</reference>
<dbReference type="PANTHER" id="PTHR33362">
    <property type="entry name" value="SIALIC ACID TRAP TRANSPORTER PERMEASE PROTEIN SIAT-RELATED"/>
    <property type="match status" value="1"/>
</dbReference>
<dbReference type="InterPro" id="IPR010656">
    <property type="entry name" value="DctM"/>
</dbReference>
<comment type="caution">
    <text evidence="9">The sequence shown here is derived from an EMBL/GenBank/DDBJ whole genome shotgun (WGS) entry which is preliminary data.</text>
</comment>
<dbReference type="AlphaFoldDB" id="A0A4R1G9D6"/>
<comment type="similarity">
    <text evidence="7">Belongs to the TRAP transporter large permease family.</text>
</comment>
<feature type="transmembrane region" description="Helical" evidence="7">
    <location>
        <begin position="274"/>
        <end position="295"/>
    </location>
</feature>
<dbReference type="EMBL" id="SMFU01000011">
    <property type="protein sequence ID" value="TCK04298.1"/>
    <property type="molecule type" value="Genomic_DNA"/>
</dbReference>
<dbReference type="NCBIfam" id="TIGR00786">
    <property type="entry name" value="dctM"/>
    <property type="match status" value="1"/>
</dbReference>
<dbReference type="InterPro" id="IPR004681">
    <property type="entry name" value="TRAP_DctM"/>
</dbReference>
<evidence type="ECO:0000313" key="9">
    <source>
        <dbReference type="EMBL" id="TCK04298.1"/>
    </source>
</evidence>
<feature type="transmembrane region" description="Helical" evidence="7">
    <location>
        <begin position="315"/>
        <end position="345"/>
    </location>
</feature>
<proteinExistence type="inferred from homology"/>
<dbReference type="RefSeq" id="WP_132295954.1">
    <property type="nucleotide sequence ID" value="NZ_SMFU01000011.1"/>
</dbReference>
<evidence type="ECO:0000256" key="4">
    <source>
        <dbReference type="ARBA" id="ARBA00022692"/>
    </source>
</evidence>
<dbReference type="GO" id="GO:0022857">
    <property type="term" value="F:transmembrane transporter activity"/>
    <property type="evidence" value="ECO:0007669"/>
    <property type="project" value="UniProtKB-UniRule"/>
</dbReference>
<accession>A0A4R1G9D6</accession>
<dbReference type="Proteomes" id="UP000294546">
    <property type="component" value="Unassembled WGS sequence"/>
</dbReference>
<evidence type="ECO:0000256" key="1">
    <source>
        <dbReference type="ARBA" id="ARBA00004429"/>
    </source>
</evidence>
<feature type="transmembrane region" description="Helical" evidence="7">
    <location>
        <begin position="399"/>
        <end position="425"/>
    </location>
</feature>
<comment type="subunit">
    <text evidence="7">The complex comprises the extracytoplasmic solute receptor protein and the two transmembrane proteins.</text>
</comment>
<feature type="transmembrane region" description="Helical" evidence="7">
    <location>
        <begin position="137"/>
        <end position="161"/>
    </location>
</feature>
<keyword evidence="4 7" id="KW-0812">Transmembrane</keyword>
<name>A0A4R1G9D6_9GAMM</name>
<feature type="transmembrane region" description="Helical" evidence="7">
    <location>
        <begin position="357"/>
        <end position="379"/>
    </location>
</feature>
<organism evidence="9 10">
    <name type="scientific">Marinobacterium mangrovicola</name>
    <dbReference type="NCBI Taxonomy" id="1476959"/>
    <lineage>
        <taxon>Bacteria</taxon>
        <taxon>Pseudomonadati</taxon>
        <taxon>Pseudomonadota</taxon>
        <taxon>Gammaproteobacteria</taxon>
        <taxon>Oceanospirillales</taxon>
        <taxon>Oceanospirillaceae</taxon>
        <taxon>Marinobacterium</taxon>
    </lineage>
</organism>
<dbReference type="Pfam" id="PF06808">
    <property type="entry name" value="DctM"/>
    <property type="match status" value="1"/>
</dbReference>
<keyword evidence="3 7" id="KW-0997">Cell inner membrane</keyword>
<dbReference type="GO" id="GO:0005886">
    <property type="term" value="C:plasma membrane"/>
    <property type="evidence" value="ECO:0007669"/>
    <property type="project" value="UniProtKB-SubCell"/>
</dbReference>
<dbReference type="OrthoDB" id="9796052at2"/>
<protein>
    <recommendedName>
        <fullName evidence="7">TRAP transporter large permease protein</fullName>
    </recommendedName>
</protein>
<feature type="transmembrane region" description="Helical" evidence="7">
    <location>
        <begin position="47"/>
        <end position="68"/>
    </location>
</feature>